<proteinExistence type="predicted"/>
<dbReference type="Pfam" id="PF10861">
    <property type="entry name" value="DUF2784"/>
    <property type="match status" value="1"/>
</dbReference>
<dbReference type="OrthoDB" id="370375at2"/>
<keyword evidence="1" id="KW-0472">Membrane</keyword>
<comment type="caution">
    <text evidence="2">The sequence shown here is derived from an EMBL/GenBank/DDBJ whole genome shotgun (WGS) entry which is preliminary data.</text>
</comment>
<evidence type="ECO:0000256" key="1">
    <source>
        <dbReference type="SAM" id="Phobius"/>
    </source>
</evidence>
<evidence type="ECO:0000313" key="2">
    <source>
        <dbReference type="EMBL" id="OBS00642.1"/>
    </source>
</evidence>
<keyword evidence="1" id="KW-1133">Transmembrane helix</keyword>
<feature type="transmembrane region" description="Helical" evidence="1">
    <location>
        <begin position="96"/>
        <end position="115"/>
    </location>
</feature>
<evidence type="ECO:0000313" key="3">
    <source>
        <dbReference type="Proteomes" id="UP000093757"/>
    </source>
</evidence>
<gene>
    <name evidence="2" type="ORF">A9W98_23880</name>
</gene>
<feature type="transmembrane region" description="Helical" evidence="1">
    <location>
        <begin position="6"/>
        <end position="25"/>
    </location>
</feature>
<protein>
    <recommendedName>
        <fullName evidence="4">DUF2784 domain-containing protein</fullName>
    </recommendedName>
</protein>
<organism evidence="2 3">
    <name type="scientific">Mycobacterium gordonae</name>
    <dbReference type="NCBI Taxonomy" id="1778"/>
    <lineage>
        <taxon>Bacteria</taxon>
        <taxon>Bacillati</taxon>
        <taxon>Actinomycetota</taxon>
        <taxon>Actinomycetes</taxon>
        <taxon>Mycobacteriales</taxon>
        <taxon>Mycobacteriaceae</taxon>
        <taxon>Mycobacterium</taxon>
    </lineage>
</organism>
<evidence type="ECO:0008006" key="4">
    <source>
        <dbReference type="Google" id="ProtNLM"/>
    </source>
</evidence>
<accession>A0A1A6BE31</accession>
<dbReference type="EMBL" id="MAEM01000347">
    <property type="protein sequence ID" value="OBS00642.1"/>
    <property type="molecule type" value="Genomic_DNA"/>
</dbReference>
<keyword evidence="1" id="KW-0812">Transmembrane</keyword>
<dbReference type="RefSeq" id="WP_065135018.1">
    <property type="nucleotide sequence ID" value="NZ_MAEM01000347.1"/>
</dbReference>
<sequence>MKRRYFAVVVATAAAHFAYLAYLPSGGFLALRWRRTFWLHLPTVCWGAAVVTLHLRCPLTSLEDWARARAGMGALPENGFIGRYVEGGVLPVNRTGAAQALAFTAAALSWIALLIQHRRVPARRGHPGGIDADGSEFK</sequence>
<dbReference type="InterPro" id="IPR021218">
    <property type="entry name" value="DUF2784"/>
</dbReference>
<name>A0A1A6BE31_MYCGO</name>
<reference evidence="2 3" key="1">
    <citation type="submission" date="2016-06" db="EMBL/GenBank/DDBJ databases">
        <authorList>
            <person name="Kjaerup R.B."/>
            <person name="Dalgaard T.S."/>
            <person name="Juul-Madsen H.R."/>
        </authorList>
    </citation>
    <scope>NUCLEOTIDE SEQUENCE [LARGE SCALE GENOMIC DNA]</scope>
    <source>
        <strain evidence="2 3">1245752.6</strain>
    </source>
</reference>
<dbReference type="Proteomes" id="UP000093757">
    <property type="component" value="Unassembled WGS sequence"/>
</dbReference>
<dbReference type="AlphaFoldDB" id="A0A1A6BE31"/>